<sequence length="210" mass="22382">MDRPAEVSPAAEVAPPPAAQREAAPERSAPPPPRPAGPGPLAKPGVVPEPEGYHGEPYRAPVPATLRGAEVIGDPAAHALWRAGVPFLDLLPTAVKPANLPPGTLWRDPPHATIPGALWLANTGYDALDPDTERYFRAALERASGGRADAPLVFFCERDCWMSWNGAKRAIAQGYTRVFWYPGGTDGWAANDWPLEPVRPYAPEPAPGAP</sequence>
<gene>
    <name evidence="3" type="ORF">DI556_12775</name>
</gene>
<evidence type="ECO:0000256" key="1">
    <source>
        <dbReference type="SAM" id="MobiDB-lite"/>
    </source>
</evidence>
<feature type="domain" description="Rhodanese" evidence="2">
    <location>
        <begin position="114"/>
        <end position="197"/>
    </location>
</feature>
<dbReference type="CDD" id="cd00158">
    <property type="entry name" value="RHOD"/>
    <property type="match status" value="1"/>
</dbReference>
<dbReference type="InterPro" id="IPR036873">
    <property type="entry name" value="Rhodanese-like_dom_sf"/>
</dbReference>
<dbReference type="InterPro" id="IPR022376">
    <property type="entry name" value="PQQ_CXXCW"/>
</dbReference>
<feature type="region of interest" description="Disordered" evidence="1">
    <location>
        <begin position="1"/>
        <end position="59"/>
    </location>
</feature>
<dbReference type="Gene3D" id="3.40.250.10">
    <property type="entry name" value="Rhodanese-like domain"/>
    <property type="match status" value="1"/>
</dbReference>
<protein>
    <submittedName>
        <fullName evidence="3">Rhodanese</fullName>
    </submittedName>
</protein>
<dbReference type="Proteomes" id="UP000249185">
    <property type="component" value="Unassembled WGS sequence"/>
</dbReference>
<dbReference type="InterPro" id="IPR001763">
    <property type="entry name" value="Rhodanese-like_dom"/>
</dbReference>
<dbReference type="NCBIfam" id="TIGR03865">
    <property type="entry name" value="PQQ_CXXCW"/>
    <property type="match status" value="1"/>
</dbReference>
<feature type="compositionally biased region" description="Low complexity" evidence="1">
    <location>
        <begin position="1"/>
        <end position="13"/>
    </location>
</feature>
<name>A0A2W5N7P7_RHOSU</name>
<accession>A0A2W5N7P7</accession>
<evidence type="ECO:0000313" key="4">
    <source>
        <dbReference type="Proteomes" id="UP000249185"/>
    </source>
</evidence>
<dbReference type="Pfam" id="PF00581">
    <property type="entry name" value="Rhodanese"/>
    <property type="match status" value="1"/>
</dbReference>
<comment type="caution">
    <text evidence="3">The sequence shown here is derived from an EMBL/GenBank/DDBJ whole genome shotgun (WGS) entry which is preliminary data.</text>
</comment>
<evidence type="ECO:0000259" key="2">
    <source>
        <dbReference type="PROSITE" id="PS50206"/>
    </source>
</evidence>
<feature type="compositionally biased region" description="Pro residues" evidence="1">
    <location>
        <begin position="28"/>
        <end position="38"/>
    </location>
</feature>
<feature type="compositionally biased region" description="Low complexity" evidence="1">
    <location>
        <begin position="39"/>
        <end position="48"/>
    </location>
</feature>
<evidence type="ECO:0000313" key="3">
    <source>
        <dbReference type="EMBL" id="PZQ49064.1"/>
    </source>
</evidence>
<dbReference type="PROSITE" id="PS50206">
    <property type="entry name" value="RHODANESE_3"/>
    <property type="match status" value="1"/>
</dbReference>
<reference evidence="3 4" key="1">
    <citation type="submission" date="2017-08" db="EMBL/GenBank/DDBJ databases">
        <title>Infants hospitalized years apart are colonized by the same room-sourced microbial strains.</title>
        <authorList>
            <person name="Brooks B."/>
            <person name="Olm M.R."/>
            <person name="Firek B.A."/>
            <person name="Baker R."/>
            <person name="Thomas B.C."/>
            <person name="Morowitz M.J."/>
            <person name="Banfield J.F."/>
        </authorList>
    </citation>
    <scope>NUCLEOTIDE SEQUENCE [LARGE SCALE GENOMIC DNA]</scope>
    <source>
        <strain evidence="3">S2_005_002_R2_34</strain>
    </source>
</reference>
<organism evidence="3 4">
    <name type="scientific">Rhodovulum sulfidophilum</name>
    <name type="common">Rhodobacter sulfidophilus</name>
    <dbReference type="NCBI Taxonomy" id="35806"/>
    <lineage>
        <taxon>Bacteria</taxon>
        <taxon>Pseudomonadati</taxon>
        <taxon>Pseudomonadota</taxon>
        <taxon>Alphaproteobacteria</taxon>
        <taxon>Rhodobacterales</taxon>
        <taxon>Paracoccaceae</taxon>
        <taxon>Rhodovulum</taxon>
    </lineage>
</organism>
<proteinExistence type="predicted"/>
<dbReference type="SUPFAM" id="SSF52821">
    <property type="entry name" value="Rhodanese/Cell cycle control phosphatase"/>
    <property type="match status" value="1"/>
</dbReference>
<dbReference type="EMBL" id="QFPW01000009">
    <property type="protein sequence ID" value="PZQ49064.1"/>
    <property type="molecule type" value="Genomic_DNA"/>
</dbReference>
<dbReference type="AlphaFoldDB" id="A0A2W5N7P7"/>